<feature type="transmembrane region" description="Helical" evidence="1">
    <location>
        <begin position="21"/>
        <end position="39"/>
    </location>
</feature>
<keyword evidence="1" id="KW-0472">Membrane</keyword>
<reference evidence="2" key="1">
    <citation type="submission" date="2022-03" db="EMBL/GenBank/DDBJ databases">
        <title>Genome Identification and Characterization of new species Bdellovibrio reynosense LBG001 sp. nov. from a Mexico soil sample.</title>
        <authorList>
            <person name="Camilli A."/>
            <person name="Ajao Y."/>
            <person name="Guo X."/>
        </authorList>
    </citation>
    <scope>NUCLEOTIDE SEQUENCE</scope>
    <source>
        <strain evidence="2">LBG001</strain>
    </source>
</reference>
<evidence type="ECO:0008006" key="4">
    <source>
        <dbReference type="Google" id="ProtNLM"/>
    </source>
</evidence>
<feature type="transmembrane region" description="Helical" evidence="1">
    <location>
        <begin position="51"/>
        <end position="69"/>
    </location>
</feature>
<sequence length="155" mass="17745">MKIIESPDKIEVIGIHNGTKVIYLIFCLMFAIAPVSFALNNRWDDVSLSDVVLYNVMFFAGAAWIFILWEQSKSKMTISEGSIRITALVSRKNMFIQNEKIRLSYSSGRFPGCGFTIHVGDKYFYYHFPTKRSAANFAKLIQSKYRGEILVNPKL</sequence>
<evidence type="ECO:0000313" key="3">
    <source>
        <dbReference type="Proteomes" id="UP000830116"/>
    </source>
</evidence>
<proteinExistence type="predicted"/>
<evidence type="ECO:0000313" key="2">
    <source>
        <dbReference type="EMBL" id="UOF01763.1"/>
    </source>
</evidence>
<keyword evidence="1" id="KW-1133">Transmembrane helix</keyword>
<protein>
    <recommendedName>
        <fullName evidence="4">PH domain-containing protein</fullName>
    </recommendedName>
</protein>
<accession>A0ABY4C9W8</accession>
<dbReference type="Proteomes" id="UP000830116">
    <property type="component" value="Chromosome"/>
</dbReference>
<organism evidence="2 3">
    <name type="scientific">Bdellovibrio reynosensis</name>
    <dbReference type="NCBI Taxonomy" id="2835041"/>
    <lineage>
        <taxon>Bacteria</taxon>
        <taxon>Pseudomonadati</taxon>
        <taxon>Bdellovibrionota</taxon>
        <taxon>Bdellovibrionia</taxon>
        <taxon>Bdellovibrionales</taxon>
        <taxon>Pseudobdellovibrionaceae</taxon>
        <taxon>Bdellovibrio</taxon>
    </lineage>
</organism>
<evidence type="ECO:0000256" key="1">
    <source>
        <dbReference type="SAM" id="Phobius"/>
    </source>
</evidence>
<name>A0ABY4C9W8_9BACT</name>
<keyword evidence="1" id="KW-0812">Transmembrane</keyword>
<gene>
    <name evidence="2" type="ORF">MNR06_02195</name>
</gene>
<keyword evidence="3" id="KW-1185">Reference proteome</keyword>
<dbReference type="EMBL" id="CP093442">
    <property type="protein sequence ID" value="UOF01763.1"/>
    <property type="molecule type" value="Genomic_DNA"/>
</dbReference>
<dbReference type="RefSeq" id="WP_243538367.1">
    <property type="nucleotide sequence ID" value="NZ_CP093442.1"/>
</dbReference>